<evidence type="ECO:0000256" key="2">
    <source>
        <dbReference type="ARBA" id="ARBA00009677"/>
    </source>
</evidence>
<evidence type="ECO:0000313" key="10">
    <source>
        <dbReference type="EMBL" id="MDR7121097.1"/>
    </source>
</evidence>
<dbReference type="Gene3D" id="2.60.98.20">
    <property type="entry name" value="Flagellar hook protein FlgE"/>
    <property type="match status" value="1"/>
</dbReference>
<name>A0ABU1VZI1_9GAMM</name>
<proteinExistence type="inferred from homology"/>
<accession>A0ABU1VZI1</accession>
<dbReference type="InterPro" id="IPR010930">
    <property type="entry name" value="Flg_bb/hook_C_dom"/>
</dbReference>
<dbReference type="InterPro" id="IPR053967">
    <property type="entry name" value="LlgE_F_G-like_D1"/>
</dbReference>
<evidence type="ECO:0000256" key="4">
    <source>
        <dbReference type="ARBA" id="ARBA00023143"/>
    </source>
</evidence>
<evidence type="ECO:0000256" key="5">
    <source>
        <dbReference type="RuleBase" id="RU362116"/>
    </source>
</evidence>
<comment type="function">
    <text evidence="5">A flexible structure which links the flagellar filament to the drive apparatus in the basal body.</text>
</comment>
<protein>
    <recommendedName>
        <fullName evidence="3 5">Flagellar hook protein FlgE</fullName>
    </recommendedName>
</protein>
<evidence type="ECO:0000259" key="6">
    <source>
        <dbReference type="Pfam" id="PF00460"/>
    </source>
</evidence>
<dbReference type="InterPro" id="IPR001444">
    <property type="entry name" value="Flag_bb_rod_N"/>
</dbReference>
<dbReference type="Pfam" id="PF07559">
    <property type="entry name" value="FlgE_D2"/>
    <property type="match status" value="1"/>
</dbReference>
<keyword evidence="10" id="KW-0969">Cilium</keyword>
<dbReference type="SUPFAM" id="SSF117143">
    <property type="entry name" value="Flagellar hook protein flgE"/>
    <property type="match status" value="1"/>
</dbReference>
<keyword evidence="10" id="KW-0282">Flagellum</keyword>
<keyword evidence="11" id="KW-1185">Reference proteome</keyword>
<evidence type="ECO:0000259" key="9">
    <source>
        <dbReference type="Pfam" id="PF22692"/>
    </source>
</evidence>
<dbReference type="InterPro" id="IPR020013">
    <property type="entry name" value="Flagellar_FlgE/F/G"/>
</dbReference>
<reference evidence="10 11" key="1">
    <citation type="submission" date="2023-07" db="EMBL/GenBank/DDBJ databases">
        <title>Sorghum-associated microbial communities from plants grown in Nebraska, USA.</title>
        <authorList>
            <person name="Schachtman D."/>
        </authorList>
    </citation>
    <scope>NUCLEOTIDE SEQUENCE [LARGE SCALE GENOMIC DNA]</scope>
    <source>
        <strain evidence="10 11">4138</strain>
    </source>
</reference>
<evidence type="ECO:0000313" key="11">
    <source>
        <dbReference type="Proteomes" id="UP001257909"/>
    </source>
</evidence>
<dbReference type="Pfam" id="PF22692">
    <property type="entry name" value="LlgE_F_G_D1"/>
    <property type="match status" value="1"/>
</dbReference>
<feature type="domain" description="Flagellar hook protein FlgE/F/G-like D1" evidence="9">
    <location>
        <begin position="77"/>
        <end position="145"/>
    </location>
</feature>
<gene>
    <name evidence="10" type="ORF">J2W69_002038</name>
</gene>
<evidence type="ECO:0000259" key="8">
    <source>
        <dbReference type="Pfam" id="PF07559"/>
    </source>
</evidence>
<evidence type="ECO:0000256" key="3">
    <source>
        <dbReference type="ARBA" id="ARBA00019015"/>
    </source>
</evidence>
<keyword evidence="4 5" id="KW-0975">Bacterial flagellum</keyword>
<feature type="domain" description="Flagellar basal-body/hook protein C-terminal" evidence="7">
    <location>
        <begin position="418"/>
        <end position="454"/>
    </location>
</feature>
<comment type="subcellular location">
    <subcellularLocation>
        <location evidence="1 5">Bacterial flagellum basal body</location>
    </subcellularLocation>
</comment>
<dbReference type="Pfam" id="PF06429">
    <property type="entry name" value="Flg_bbr_C"/>
    <property type="match status" value="1"/>
</dbReference>
<keyword evidence="10" id="KW-0966">Cell projection</keyword>
<sequence>MSMFSIGLSGLSSTQKALEVTSNNIANAGTAGYKTTSTEFSALYSGGQHSGVNVSATSENFEKAGNLVGTGQSLDLAITGKGFFIISENGRLAYTQAGQFKMDGSDRSIVTNNGDKLQGYGIDDQGNLVPGILTDLKVEAGNIPAKATTNINFSLNLNSGTDTINHKLTYAVLPATPPTAAQSFDPKDGSSFNYSQSSEVFDSLGNSHTLTQYFNHAGGNQWDVVYYMDGKPMLSTALGLPENTAVTNLTSALDDTGAVVHNVGVVRMSFGTNGQLSPLVTPATVPAEDNNVADPAGLREITLAFNPTGANGMSIKLDLVKTTQFGSAFGLYQNKADGYTSGEFSGVAVAEDGGVYATFSNGEVKLQGQIALANFANPQGLETANNTTWYASQKSGEALIGTPSAGSFGAILAGSYMGSNVDISKQLVDLMSFQQSYQANAKTISTADEMMQVLFNAV</sequence>
<organism evidence="10 11">
    <name type="scientific">Rheinheimera soli</name>
    <dbReference type="NCBI Taxonomy" id="443616"/>
    <lineage>
        <taxon>Bacteria</taxon>
        <taxon>Pseudomonadati</taxon>
        <taxon>Pseudomonadota</taxon>
        <taxon>Gammaproteobacteria</taxon>
        <taxon>Chromatiales</taxon>
        <taxon>Chromatiaceae</taxon>
        <taxon>Rheinheimera</taxon>
    </lineage>
</organism>
<dbReference type="InterPro" id="IPR037058">
    <property type="entry name" value="Falgellar_hook_FlgE_sf"/>
</dbReference>
<evidence type="ECO:0000256" key="1">
    <source>
        <dbReference type="ARBA" id="ARBA00004117"/>
    </source>
</evidence>
<dbReference type="PANTHER" id="PTHR30435">
    <property type="entry name" value="FLAGELLAR PROTEIN"/>
    <property type="match status" value="1"/>
</dbReference>
<comment type="caution">
    <text evidence="10">The sequence shown here is derived from an EMBL/GenBank/DDBJ whole genome shotgun (WGS) entry which is preliminary data.</text>
</comment>
<feature type="domain" description="Flagellar basal body rod protein N-terminal" evidence="6">
    <location>
        <begin position="6"/>
        <end position="34"/>
    </location>
</feature>
<evidence type="ECO:0000259" key="7">
    <source>
        <dbReference type="Pfam" id="PF06429"/>
    </source>
</evidence>
<dbReference type="EMBL" id="JAVDWR010000005">
    <property type="protein sequence ID" value="MDR7121097.1"/>
    <property type="molecule type" value="Genomic_DNA"/>
</dbReference>
<dbReference type="InterPro" id="IPR011491">
    <property type="entry name" value="FlgE_D2"/>
</dbReference>
<comment type="similarity">
    <text evidence="2 5">Belongs to the flagella basal body rod proteins family.</text>
</comment>
<dbReference type="PANTHER" id="PTHR30435:SF1">
    <property type="entry name" value="FLAGELLAR HOOK PROTEIN FLGE"/>
    <property type="match status" value="1"/>
</dbReference>
<dbReference type="NCBIfam" id="TIGR03506">
    <property type="entry name" value="FlgEFG_subfam"/>
    <property type="match status" value="1"/>
</dbReference>
<feature type="domain" description="Flagellar hook protein FlgE D2" evidence="8">
    <location>
        <begin position="174"/>
        <end position="339"/>
    </location>
</feature>
<dbReference type="InterPro" id="IPR037925">
    <property type="entry name" value="FlgE/F/G-like"/>
</dbReference>
<dbReference type="Pfam" id="PF00460">
    <property type="entry name" value="Flg_bb_rod"/>
    <property type="match status" value="1"/>
</dbReference>
<dbReference type="Proteomes" id="UP001257909">
    <property type="component" value="Unassembled WGS sequence"/>
</dbReference>
<dbReference type="RefSeq" id="WP_310277623.1">
    <property type="nucleotide sequence ID" value="NZ_JAVDWR010000005.1"/>
</dbReference>